<dbReference type="InterPro" id="IPR006664">
    <property type="entry name" value="OMP_bac"/>
</dbReference>
<accession>A0ABS7WS71</accession>
<dbReference type="Proteomes" id="UP000786183">
    <property type="component" value="Unassembled WGS sequence"/>
</dbReference>
<dbReference type="PROSITE" id="PS51257">
    <property type="entry name" value="PROKAR_LIPOPROTEIN"/>
    <property type="match status" value="1"/>
</dbReference>
<dbReference type="PANTHER" id="PTHR30329">
    <property type="entry name" value="STATOR ELEMENT OF FLAGELLAR MOTOR COMPLEX"/>
    <property type="match status" value="1"/>
</dbReference>
<feature type="chain" id="PRO_5045876546" evidence="5">
    <location>
        <begin position="21"/>
        <end position="162"/>
    </location>
</feature>
<comment type="subcellular location">
    <subcellularLocation>
        <location evidence="1">Cell outer membrane</location>
    </subcellularLocation>
</comment>
<proteinExistence type="predicted"/>
<keyword evidence="2 4" id="KW-0472">Membrane</keyword>
<keyword evidence="5" id="KW-0732">Signal</keyword>
<evidence type="ECO:0000256" key="4">
    <source>
        <dbReference type="PROSITE-ProRule" id="PRU00473"/>
    </source>
</evidence>
<dbReference type="Pfam" id="PF00691">
    <property type="entry name" value="OmpA"/>
    <property type="match status" value="1"/>
</dbReference>
<sequence length="162" mass="17921">MKKIVYAAALAALFVGCSQKAPVEAPKSIDQQATVNVDVKEDVDSKIQRINSSLARIYFDFDKYDIRSDMYSAVSSNANILKDDAKEFNVLVEGNCDEWGSEEYNQALGLKRAKAVKDALESQGVYGSRIVLKSNGENNPVCTDKTKACDAQNRRAELKVQF</sequence>
<comment type="caution">
    <text evidence="7">The sequence shown here is derived from an EMBL/GenBank/DDBJ whole genome shotgun (WGS) entry which is preliminary data.</text>
</comment>
<evidence type="ECO:0000256" key="1">
    <source>
        <dbReference type="ARBA" id="ARBA00004442"/>
    </source>
</evidence>
<reference evidence="7 8" key="1">
    <citation type="submission" date="2020-07" db="EMBL/GenBank/DDBJ databases">
        <title>Transfer of Campylobacter canadensis to the novel genus Avispirillum gen. nov., that also includes two novel species recovered from migratory waterfowl: Avispirillum anseris sp. nov. and Avispirillum brantae sp. nov.</title>
        <authorList>
            <person name="Miller W.G."/>
            <person name="Chapman M.H."/>
            <person name="Yee E."/>
            <person name="Inglis G.D."/>
        </authorList>
    </citation>
    <scope>NUCLEOTIDE SEQUENCE [LARGE SCALE GENOMIC DNA]</scope>
    <source>
        <strain evidence="7 8">L283</strain>
    </source>
</reference>
<dbReference type="InterPro" id="IPR006665">
    <property type="entry name" value="OmpA-like"/>
</dbReference>
<dbReference type="Gene3D" id="3.30.1330.60">
    <property type="entry name" value="OmpA-like domain"/>
    <property type="match status" value="1"/>
</dbReference>
<evidence type="ECO:0000313" key="7">
    <source>
        <dbReference type="EMBL" id="MBZ7987358.1"/>
    </source>
</evidence>
<evidence type="ECO:0000256" key="2">
    <source>
        <dbReference type="ARBA" id="ARBA00023136"/>
    </source>
</evidence>
<dbReference type="PANTHER" id="PTHR30329:SF21">
    <property type="entry name" value="LIPOPROTEIN YIAD-RELATED"/>
    <property type="match status" value="1"/>
</dbReference>
<name>A0ABS7WS71_9BACT</name>
<dbReference type="InterPro" id="IPR036737">
    <property type="entry name" value="OmpA-like_sf"/>
</dbReference>
<dbReference type="SUPFAM" id="SSF103088">
    <property type="entry name" value="OmpA-like"/>
    <property type="match status" value="1"/>
</dbReference>
<keyword evidence="3" id="KW-0998">Cell outer membrane</keyword>
<dbReference type="PROSITE" id="PS51123">
    <property type="entry name" value="OMPA_2"/>
    <property type="match status" value="1"/>
</dbReference>
<dbReference type="RefSeq" id="WP_172230951.1">
    <property type="nucleotide sequence ID" value="NZ_CP035946.1"/>
</dbReference>
<keyword evidence="8" id="KW-1185">Reference proteome</keyword>
<evidence type="ECO:0000256" key="5">
    <source>
        <dbReference type="SAM" id="SignalP"/>
    </source>
</evidence>
<evidence type="ECO:0000256" key="3">
    <source>
        <dbReference type="ARBA" id="ARBA00023237"/>
    </source>
</evidence>
<dbReference type="EMBL" id="JACGBB010000007">
    <property type="protein sequence ID" value="MBZ7987358.1"/>
    <property type="molecule type" value="Genomic_DNA"/>
</dbReference>
<dbReference type="PRINTS" id="PR01021">
    <property type="entry name" value="OMPADOMAIN"/>
</dbReference>
<feature type="domain" description="OmpA-like" evidence="6">
    <location>
        <begin position="46"/>
        <end position="162"/>
    </location>
</feature>
<protein>
    <submittedName>
        <fullName evidence="7">OmpA family protein</fullName>
    </submittedName>
</protein>
<feature type="signal peptide" evidence="5">
    <location>
        <begin position="1"/>
        <end position="20"/>
    </location>
</feature>
<dbReference type="InterPro" id="IPR050330">
    <property type="entry name" value="Bact_OuterMem_StrucFunc"/>
</dbReference>
<dbReference type="CDD" id="cd07185">
    <property type="entry name" value="OmpA_C-like"/>
    <property type="match status" value="1"/>
</dbReference>
<gene>
    <name evidence="7" type="ORF">AVCANL283_04445</name>
</gene>
<evidence type="ECO:0000313" key="8">
    <source>
        <dbReference type="Proteomes" id="UP000786183"/>
    </source>
</evidence>
<organism evidence="7 8">
    <name type="scientific">Campylobacter canadensis</name>
    <dbReference type="NCBI Taxonomy" id="449520"/>
    <lineage>
        <taxon>Bacteria</taxon>
        <taxon>Pseudomonadati</taxon>
        <taxon>Campylobacterota</taxon>
        <taxon>Epsilonproteobacteria</taxon>
        <taxon>Campylobacterales</taxon>
        <taxon>Campylobacteraceae</taxon>
        <taxon>Campylobacter</taxon>
    </lineage>
</organism>
<evidence type="ECO:0000259" key="6">
    <source>
        <dbReference type="PROSITE" id="PS51123"/>
    </source>
</evidence>